<accession>A0A7W7QXN6</accession>
<reference evidence="3 4" key="1">
    <citation type="submission" date="2020-08" db="EMBL/GenBank/DDBJ databases">
        <title>Sequencing the genomes of 1000 actinobacteria strains.</title>
        <authorList>
            <person name="Klenk H.-P."/>
        </authorList>
    </citation>
    <scope>NUCLEOTIDE SEQUENCE [LARGE SCALE GENOMIC DNA]</scope>
    <source>
        <strain evidence="3 4">DSM 41654</strain>
    </source>
</reference>
<name>A0A7W7QXN6_KITKI</name>
<evidence type="ECO:0000256" key="2">
    <source>
        <dbReference type="SAM" id="Phobius"/>
    </source>
</evidence>
<dbReference type="Proteomes" id="UP000540506">
    <property type="component" value="Unassembled WGS sequence"/>
</dbReference>
<evidence type="ECO:0000313" key="3">
    <source>
        <dbReference type="EMBL" id="MBB4921693.1"/>
    </source>
</evidence>
<evidence type="ECO:0000313" key="4">
    <source>
        <dbReference type="Proteomes" id="UP000540506"/>
    </source>
</evidence>
<protein>
    <recommendedName>
        <fullName evidence="5">Integral membrane protein</fullName>
    </recommendedName>
</protein>
<evidence type="ECO:0000256" key="1">
    <source>
        <dbReference type="SAM" id="MobiDB-lite"/>
    </source>
</evidence>
<organism evidence="3 4">
    <name type="scientific">Kitasatospora kifunensis</name>
    <name type="common">Streptomyces kifunensis</name>
    <dbReference type="NCBI Taxonomy" id="58351"/>
    <lineage>
        <taxon>Bacteria</taxon>
        <taxon>Bacillati</taxon>
        <taxon>Actinomycetota</taxon>
        <taxon>Actinomycetes</taxon>
        <taxon>Kitasatosporales</taxon>
        <taxon>Streptomycetaceae</taxon>
        <taxon>Kitasatospora</taxon>
    </lineage>
</organism>
<dbReference type="PANTHER" id="PTHR42305">
    <property type="entry name" value="MEMBRANE PROTEIN RV1733C-RELATED"/>
    <property type="match status" value="1"/>
</dbReference>
<keyword evidence="4" id="KW-1185">Reference proteome</keyword>
<comment type="caution">
    <text evidence="3">The sequence shown here is derived from an EMBL/GenBank/DDBJ whole genome shotgun (WGS) entry which is preliminary data.</text>
</comment>
<feature type="region of interest" description="Disordered" evidence="1">
    <location>
        <begin position="1"/>
        <end position="21"/>
    </location>
</feature>
<dbReference type="PANTHER" id="PTHR42305:SF1">
    <property type="entry name" value="MEMBRANE PROTEIN RV1733C-RELATED"/>
    <property type="match status" value="1"/>
</dbReference>
<dbReference type="InterPro" id="IPR039708">
    <property type="entry name" value="MT1774/Rv1733c-like"/>
</dbReference>
<dbReference type="AlphaFoldDB" id="A0A7W7QXN6"/>
<feature type="transmembrane region" description="Helical" evidence="2">
    <location>
        <begin position="57"/>
        <end position="77"/>
    </location>
</feature>
<sequence length="232" mass="24360">MRRNTDSHPGPDRPGEPNRLVTPRRRVLGTARYHLRCALGGDLGPLGRPLDRSRSRATLLLVLGLLTALLLGSLLTARGVAGAAARAAARTAQLHRIEAVVTGPARPDATSAGFRFNGGDGVIVTWTYPAGHTASGRLDLPHSAGQGSLLPIWVTDQGALADPPPSGLGLSLLAVGMGSGVWLLATATVLAGYGLRRRALERRSRRQWASGWAAVEPHWSGRLDGHPGNTSP</sequence>
<dbReference type="EMBL" id="JACHJV010000001">
    <property type="protein sequence ID" value="MBB4921693.1"/>
    <property type="molecule type" value="Genomic_DNA"/>
</dbReference>
<evidence type="ECO:0008006" key="5">
    <source>
        <dbReference type="Google" id="ProtNLM"/>
    </source>
</evidence>
<proteinExistence type="predicted"/>
<keyword evidence="2" id="KW-0472">Membrane</keyword>
<gene>
    <name evidence="3" type="ORF">FHR34_000686</name>
</gene>
<keyword evidence="2" id="KW-1133">Transmembrane helix</keyword>
<feature type="compositionally biased region" description="Basic and acidic residues" evidence="1">
    <location>
        <begin position="1"/>
        <end position="16"/>
    </location>
</feature>
<dbReference type="RefSeq" id="WP_184933984.1">
    <property type="nucleotide sequence ID" value="NZ_JACHJV010000001.1"/>
</dbReference>
<feature type="transmembrane region" description="Helical" evidence="2">
    <location>
        <begin position="170"/>
        <end position="195"/>
    </location>
</feature>
<keyword evidence="2" id="KW-0812">Transmembrane</keyword>